<organism evidence="5 6">
    <name type="scientific">Pacificitalea manganoxidans</name>
    <dbReference type="NCBI Taxonomy" id="1411902"/>
    <lineage>
        <taxon>Bacteria</taxon>
        <taxon>Pseudomonadati</taxon>
        <taxon>Pseudomonadota</taxon>
        <taxon>Alphaproteobacteria</taxon>
        <taxon>Rhodobacterales</taxon>
        <taxon>Paracoccaceae</taxon>
        <taxon>Pacificitalea</taxon>
    </lineage>
</organism>
<dbReference type="Pfam" id="PF00107">
    <property type="entry name" value="ADH_zinc_N"/>
    <property type="match status" value="1"/>
</dbReference>
<dbReference type="InterPro" id="IPR036291">
    <property type="entry name" value="NAD(P)-bd_dom_sf"/>
</dbReference>
<dbReference type="KEGG" id="cmag:CBW24_16325"/>
<evidence type="ECO:0000256" key="3">
    <source>
        <dbReference type="ARBA" id="ARBA00023027"/>
    </source>
</evidence>
<keyword evidence="5" id="KW-0614">Plasmid</keyword>
<evidence type="ECO:0000313" key="5">
    <source>
        <dbReference type="EMBL" id="ATI43717.1"/>
    </source>
</evidence>
<sequence>MLRKTGSTCVTPPLPGRRGYQPTADRCVVLQRQLAHRRNVVKIDKALPLDVLAPLGCGIQTGVGAGLNAIRPQAGDSFVVFGAGSVGLSSLMGAAIAGCTNICAVDLAENRLALARELGATHAFRGDDPDLVGKLREASGGGYHCGLDTTGIPTVVDTASQALRKRGMLALVAAPAPGTRYSVEARYMVGAGLSWRGVIEGDSNPPDFIPELIEYYRKGQLPVEKIIAHYPFERINKAIHAMEDGSVVKPVLRMMQD</sequence>
<dbReference type="AlphaFoldDB" id="A0A291M4F7"/>
<keyword evidence="2" id="KW-0862">Zinc</keyword>
<proteinExistence type="predicted"/>
<accession>A0A291M4F7</accession>
<evidence type="ECO:0000256" key="2">
    <source>
        <dbReference type="ARBA" id="ARBA00022833"/>
    </source>
</evidence>
<keyword evidence="6" id="KW-1185">Reference proteome</keyword>
<dbReference type="EMBL" id="CP021406">
    <property type="protein sequence ID" value="ATI43717.1"/>
    <property type="molecule type" value="Genomic_DNA"/>
</dbReference>
<protein>
    <recommendedName>
        <fullName evidence="4">Alcohol dehydrogenase-like C-terminal domain-containing protein</fullName>
    </recommendedName>
</protein>
<dbReference type="InterPro" id="IPR013149">
    <property type="entry name" value="ADH-like_C"/>
</dbReference>
<dbReference type="GO" id="GO:0005829">
    <property type="term" value="C:cytosol"/>
    <property type="evidence" value="ECO:0007669"/>
    <property type="project" value="TreeGrafter"/>
</dbReference>
<evidence type="ECO:0000259" key="4">
    <source>
        <dbReference type="Pfam" id="PF00107"/>
    </source>
</evidence>
<keyword evidence="1" id="KW-0479">Metal-binding</keyword>
<dbReference type="SUPFAM" id="SSF51735">
    <property type="entry name" value="NAD(P)-binding Rossmann-fold domains"/>
    <property type="match status" value="1"/>
</dbReference>
<dbReference type="Proteomes" id="UP000219050">
    <property type="component" value="Plasmid pDY25-B"/>
</dbReference>
<dbReference type="GO" id="GO:0051903">
    <property type="term" value="F:S-(hydroxymethyl)glutathione dehydrogenase [NAD(P)+] activity"/>
    <property type="evidence" value="ECO:0007669"/>
    <property type="project" value="TreeGrafter"/>
</dbReference>
<dbReference type="Gene3D" id="3.90.180.10">
    <property type="entry name" value="Medium-chain alcohol dehydrogenases, catalytic domain"/>
    <property type="match status" value="1"/>
</dbReference>
<dbReference type="GO" id="GO:0046294">
    <property type="term" value="P:formaldehyde catabolic process"/>
    <property type="evidence" value="ECO:0007669"/>
    <property type="project" value="TreeGrafter"/>
</dbReference>
<feature type="domain" description="Alcohol dehydrogenase-like C-terminal" evidence="4">
    <location>
        <begin position="86"/>
        <end position="207"/>
    </location>
</feature>
<dbReference type="PANTHER" id="PTHR43880">
    <property type="entry name" value="ALCOHOL DEHYDROGENASE"/>
    <property type="match status" value="1"/>
</dbReference>
<keyword evidence="3" id="KW-0520">NAD</keyword>
<name>A0A291M4F7_9RHOB</name>
<evidence type="ECO:0000313" key="6">
    <source>
        <dbReference type="Proteomes" id="UP000219050"/>
    </source>
</evidence>
<gene>
    <name evidence="5" type="ORF">CBW24_16325</name>
</gene>
<geneLocation type="plasmid" evidence="6">
    <name>pdy25-b</name>
</geneLocation>
<dbReference type="Gene3D" id="3.40.50.720">
    <property type="entry name" value="NAD(P)-binding Rossmann-like Domain"/>
    <property type="match status" value="1"/>
</dbReference>
<dbReference type="GO" id="GO:0008270">
    <property type="term" value="F:zinc ion binding"/>
    <property type="evidence" value="ECO:0007669"/>
    <property type="project" value="TreeGrafter"/>
</dbReference>
<dbReference type="PANTHER" id="PTHR43880:SF12">
    <property type="entry name" value="ALCOHOL DEHYDROGENASE CLASS-3"/>
    <property type="match status" value="1"/>
</dbReference>
<reference evidence="5 6" key="1">
    <citation type="submission" date="2017-05" db="EMBL/GenBank/DDBJ databases">
        <title>Comparative genomic and metabolic analysis of manganese-oxidizing mechanisms in Celeribater manganoxidans DY25T: its adaption to the environment of polymetallic nodule.</title>
        <authorList>
            <person name="Wang X."/>
        </authorList>
    </citation>
    <scope>NUCLEOTIDE SEQUENCE [LARGE SCALE GENOMIC DNA]</scope>
    <source>
        <strain evidence="5 6">DY25</strain>
        <plasmid evidence="6">pdy25-b</plasmid>
    </source>
</reference>
<evidence type="ECO:0000256" key="1">
    <source>
        <dbReference type="ARBA" id="ARBA00022723"/>
    </source>
</evidence>